<dbReference type="PANTHER" id="PTHR30616">
    <property type="entry name" value="UNCHARACTERIZED PROTEIN YFIH"/>
    <property type="match status" value="1"/>
</dbReference>
<dbReference type="InterPro" id="IPR038371">
    <property type="entry name" value="Cu_polyphenol_OxRdtase_sf"/>
</dbReference>
<dbReference type="InterPro" id="IPR011324">
    <property type="entry name" value="Cytotoxic_necrot_fac-like_cat"/>
</dbReference>
<accession>A0ABV2BQQ8</accession>
<sequence>MMKNNGQSLIFPQWPAPANVRAVVTTRMGGVSIGRYASLNVATHVDDNPQSVAQNRQQLLDNLPTQSGLKYTIAWLNQVHGNQCIEVSQSTPQNQTADAAFTTKKNIICNVMTADCLPVLFANRQGSWVAACHAGWRGLLAGVIENTVNQYINVEQHIKQKDSINTQFVKDQSSTINIASNIASNNKPQLQSSTNDLIAFIGPAISQRHFEVGSEVFTQFVSKNKQYTSFFRPAHNQFSAQKYDFDFVGLARFIMQQMGIEVFGGEWCSFNDEQRFYSYRRDGQTGRMASLIWIE</sequence>
<dbReference type="Proteomes" id="UP001548189">
    <property type="component" value="Unassembled WGS sequence"/>
</dbReference>
<organism evidence="1 2">
    <name type="scientific">Aliikangiella maris</name>
    <dbReference type="NCBI Taxonomy" id="3162458"/>
    <lineage>
        <taxon>Bacteria</taxon>
        <taxon>Pseudomonadati</taxon>
        <taxon>Pseudomonadota</taxon>
        <taxon>Gammaproteobacteria</taxon>
        <taxon>Oceanospirillales</taxon>
        <taxon>Pleioneaceae</taxon>
        <taxon>Aliikangiella</taxon>
    </lineage>
</organism>
<dbReference type="PANTHER" id="PTHR30616:SF2">
    <property type="entry name" value="PURINE NUCLEOSIDE PHOSPHORYLASE LACC1"/>
    <property type="match status" value="1"/>
</dbReference>
<evidence type="ECO:0000313" key="1">
    <source>
        <dbReference type="EMBL" id="MET1254275.1"/>
    </source>
</evidence>
<comment type="caution">
    <text evidence="1">The sequence shown here is derived from an EMBL/GenBank/DDBJ whole genome shotgun (WGS) entry which is preliminary data.</text>
</comment>
<proteinExistence type="predicted"/>
<protein>
    <submittedName>
        <fullName evidence="1">Laccase domain-containing protein</fullName>
    </submittedName>
</protein>
<evidence type="ECO:0000313" key="2">
    <source>
        <dbReference type="Proteomes" id="UP001548189"/>
    </source>
</evidence>
<gene>
    <name evidence="1" type="ORF">ABVT43_03945</name>
</gene>
<dbReference type="Pfam" id="PF02578">
    <property type="entry name" value="Cu-oxidase_4"/>
    <property type="match status" value="2"/>
</dbReference>
<dbReference type="EMBL" id="JBEVCJ010000003">
    <property type="protein sequence ID" value="MET1254275.1"/>
    <property type="molecule type" value="Genomic_DNA"/>
</dbReference>
<dbReference type="InterPro" id="IPR003730">
    <property type="entry name" value="Cu_polyphenol_OxRdtase"/>
</dbReference>
<dbReference type="CDD" id="cd16833">
    <property type="entry name" value="YfiH"/>
    <property type="match status" value="1"/>
</dbReference>
<keyword evidence="2" id="KW-1185">Reference proteome</keyword>
<dbReference type="Gene3D" id="3.60.140.10">
    <property type="entry name" value="CNF1/YfiH-like putative cysteine hydrolases"/>
    <property type="match status" value="1"/>
</dbReference>
<name>A0ABV2BQQ8_9GAMM</name>
<dbReference type="SUPFAM" id="SSF64438">
    <property type="entry name" value="CNF1/YfiH-like putative cysteine hydrolases"/>
    <property type="match status" value="2"/>
</dbReference>
<reference evidence="1 2" key="1">
    <citation type="submission" date="2024-06" db="EMBL/GenBank/DDBJ databases">
        <authorList>
            <person name="Li F."/>
        </authorList>
    </citation>
    <scope>NUCLEOTIDE SEQUENCE [LARGE SCALE GENOMIC DNA]</scope>
    <source>
        <strain evidence="1 2">GXAS 311</strain>
    </source>
</reference>